<dbReference type="EMBL" id="WWEN01000008">
    <property type="protein sequence ID" value="MYM56912.1"/>
    <property type="molecule type" value="Genomic_DNA"/>
</dbReference>
<dbReference type="GO" id="GO:0032259">
    <property type="term" value="P:methylation"/>
    <property type="evidence" value="ECO:0007669"/>
    <property type="project" value="UniProtKB-KW"/>
</dbReference>
<name>A0A6L8LU93_9RHOB</name>
<accession>A0A6L8LU93</accession>
<dbReference type="SUPFAM" id="SSF82282">
    <property type="entry name" value="Homocysteine S-methyltransferase"/>
    <property type="match status" value="1"/>
</dbReference>
<evidence type="ECO:0000259" key="5">
    <source>
        <dbReference type="PROSITE" id="PS50970"/>
    </source>
</evidence>
<dbReference type="InterPro" id="IPR017226">
    <property type="entry name" value="BHMT-like"/>
</dbReference>
<dbReference type="InterPro" id="IPR036589">
    <property type="entry name" value="HCY_dom_sf"/>
</dbReference>
<feature type="binding site" evidence="3 4">
    <location>
        <position position="211"/>
    </location>
    <ligand>
        <name>Zn(2+)</name>
        <dbReference type="ChEBI" id="CHEBI:29105"/>
    </ligand>
</feature>
<dbReference type="Pfam" id="PF02574">
    <property type="entry name" value="S-methyl_trans"/>
    <property type="match status" value="1"/>
</dbReference>
<protein>
    <submittedName>
        <fullName evidence="6">Homocysteine S-methyltransferase</fullName>
    </submittedName>
</protein>
<dbReference type="PROSITE" id="PS50970">
    <property type="entry name" value="HCY"/>
    <property type="match status" value="1"/>
</dbReference>
<evidence type="ECO:0000256" key="1">
    <source>
        <dbReference type="ARBA" id="ARBA00022603"/>
    </source>
</evidence>
<feature type="domain" description="Hcy-binding" evidence="5">
    <location>
        <begin position="1"/>
        <end position="302"/>
    </location>
</feature>
<feature type="binding site" evidence="3 4">
    <location>
        <position position="287"/>
    </location>
    <ligand>
        <name>Zn(2+)</name>
        <dbReference type="ChEBI" id="CHEBI:29105"/>
    </ligand>
</feature>
<organism evidence="6 7">
    <name type="scientific">Thalassovita mangrovi</name>
    <dbReference type="NCBI Taxonomy" id="2692236"/>
    <lineage>
        <taxon>Bacteria</taxon>
        <taxon>Pseudomonadati</taxon>
        <taxon>Pseudomonadota</taxon>
        <taxon>Alphaproteobacteria</taxon>
        <taxon>Rhodobacterales</taxon>
        <taxon>Roseobacteraceae</taxon>
        <taxon>Thalassovita</taxon>
    </lineage>
</organism>
<dbReference type="PIRSF" id="PIRSF037505">
    <property type="entry name" value="Betaine_HMT"/>
    <property type="match status" value="1"/>
</dbReference>
<dbReference type="PANTHER" id="PTHR11103:SF18">
    <property type="entry name" value="SLR1189 PROTEIN"/>
    <property type="match status" value="1"/>
</dbReference>
<dbReference type="GO" id="GO:0009086">
    <property type="term" value="P:methionine biosynthetic process"/>
    <property type="evidence" value="ECO:0007669"/>
    <property type="project" value="InterPro"/>
</dbReference>
<dbReference type="GO" id="GO:0008270">
    <property type="term" value="F:zinc ion binding"/>
    <property type="evidence" value="ECO:0007669"/>
    <property type="project" value="InterPro"/>
</dbReference>
<dbReference type="GO" id="GO:0008168">
    <property type="term" value="F:methyltransferase activity"/>
    <property type="evidence" value="ECO:0007669"/>
    <property type="project" value="UniProtKB-UniRule"/>
</dbReference>
<evidence type="ECO:0000313" key="6">
    <source>
        <dbReference type="EMBL" id="MYM56912.1"/>
    </source>
</evidence>
<dbReference type="InterPro" id="IPR003726">
    <property type="entry name" value="HCY_dom"/>
</dbReference>
<keyword evidence="2 4" id="KW-0808">Transferase</keyword>
<keyword evidence="3 4" id="KW-0862">Zinc</keyword>
<sequence length="309" mass="33307">MTRITLLDGGLSRELLRFGAQLRQPEWSAGALMDTPNAVRQAHEAFFRAGAEIATTDNYAVVPFHIGEERFAARGKELAALAGRLAREAADATADVRPGGRVAGCLPPACGSYIPDQFDPERAAKILAVLVEGLDPYVDFWLAETMSSLQEARVTANAVAGSGKPLWISYSLRDDDPEDTGRPPMLRSHEPVRDAVKLAVELGAEAILFNCSMPEVMEAAVIETRETLAELGRDLPIGVYANAFTARGDDGAANEVLAAVRDDLSPDRYPDWTDRWVRAGATLIGGCCGIGSDHIAALRDRYQSPQRSA</sequence>
<keyword evidence="1 4" id="KW-0489">Methyltransferase</keyword>
<evidence type="ECO:0000313" key="7">
    <source>
        <dbReference type="Proteomes" id="UP000479043"/>
    </source>
</evidence>
<keyword evidence="3 4" id="KW-0479">Metal-binding</keyword>
<comment type="cofactor">
    <cofactor evidence="3">
        <name>Zn(2+)</name>
        <dbReference type="ChEBI" id="CHEBI:29105"/>
    </cofactor>
    <text evidence="3">Binds 1 zinc ion per subunit.</text>
</comment>
<evidence type="ECO:0000256" key="3">
    <source>
        <dbReference type="PIRSR" id="PIRSR037505-2"/>
    </source>
</evidence>
<dbReference type="Gene3D" id="3.20.20.330">
    <property type="entry name" value="Homocysteine-binding-like domain"/>
    <property type="match status" value="1"/>
</dbReference>
<proteinExistence type="predicted"/>
<comment type="caution">
    <text evidence="6">The sequence shown here is derived from an EMBL/GenBank/DDBJ whole genome shotgun (WGS) entry which is preliminary data.</text>
</comment>
<dbReference type="PANTHER" id="PTHR11103">
    <property type="entry name" value="SLR1189 PROTEIN"/>
    <property type="match status" value="1"/>
</dbReference>
<reference evidence="6 7" key="1">
    <citation type="submission" date="2020-01" db="EMBL/GenBank/DDBJ databases">
        <authorList>
            <person name="Chen S."/>
        </authorList>
    </citation>
    <scope>NUCLEOTIDE SEQUENCE [LARGE SCALE GENOMIC DNA]</scope>
    <source>
        <strain evidence="6 7">GS-10</strain>
    </source>
</reference>
<feature type="binding site" evidence="3 4">
    <location>
        <position position="288"/>
    </location>
    <ligand>
        <name>Zn(2+)</name>
        <dbReference type="ChEBI" id="CHEBI:29105"/>
    </ligand>
</feature>
<dbReference type="RefSeq" id="WP_160974823.1">
    <property type="nucleotide sequence ID" value="NZ_WWEN01000008.1"/>
</dbReference>
<dbReference type="AlphaFoldDB" id="A0A6L8LU93"/>
<evidence type="ECO:0000256" key="2">
    <source>
        <dbReference type="ARBA" id="ARBA00022679"/>
    </source>
</evidence>
<evidence type="ECO:0000256" key="4">
    <source>
        <dbReference type="PROSITE-ProRule" id="PRU00333"/>
    </source>
</evidence>
<dbReference type="Proteomes" id="UP000479043">
    <property type="component" value="Unassembled WGS sequence"/>
</dbReference>
<keyword evidence="7" id="KW-1185">Reference proteome</keyword>
<gene>
    <name evidence="6" type="ORF">GR167_16465</name>
</gene>